<keyword evidence="2" id="KW-1185">Reference proteome</keyword>
<sequence>MLKEKIASFFRSKTAMNPPTPTETNKESVIDEINQKASQLLNDRWMFHEERGFELLNLYHNLREKLRTSSEPQLLSDLNDISQQLKAVESGLENIIEDTEEFQTIIKTSLNNQRALSQDVQDPILKQLLSMENFMIRLMQLYENELSIKKKVIENISNIVSSEQSHVFLASWSSHLGYEEINKLITQLKITSVEYCWKI</sequence>
<proteinExistence type="predicted"/>
<protein>
    <submittedName>
        <fullName evidence="1">Uncharacterized protein</fullName>
    </submittedName>
</protein>
<evidence type="ECO:0000313" key="1">
    <source>
        <dbReference type="EMBL" id="CAG9801687.1"/>
    </source>
</evidence>
<reference evidence="1" key="2">
    <citation type="submission" date="2022-10" db="EMBL/GenBank/DDBJ databases">
        <authorList>
            <consortium name="ENA_rothamsted_submissions"/>
            <consortium name="culmorum"/>
            <person name="King R."/>
        </authorList>
    </citation>
    <scope>NUCLEOTIDE SEQUENCE</scope>
</reference>
<gene>
    <name evidence="1" type="ORF">CHIRRI_LOCUS4609</name>
</gene>
<dbReference type="AlphaFoldDB" id="A0A9N9WQY6"/>
<dbReference type="EMBL" id="OU895878">
    <property type="protein sequence ID" value="CAG9801687.1"/>
    <property type="molecule type" value="Genomic_DNA"/>
</dbReference>
<organism evidence="1 2">
    <name type="scientific">Chironomus riparius</name>
    <dbReference type="NCBI Taxonomy" id="315576"/>
    <lineage>
        <taxon>Eukaryota</taxon>
        <taxon>Metazoa</taxon>
        <taxon>Ecdysozoa</taxon>
        <taxon>Arthropoda</taxon>
        <taxon>Hexapoda</taxon>
        <taxon>Insecta</taxon>
        <taxon>Pterygota</taxon>
        <taxon>Neoptera</taxon>
        <taxon>Endopterygota</taxon>
        <taxon>Diptera</taxon>
        <taxon>Nematocera</taxon>
        <taxon>Chironomoidea</taxon>
        <taxon>Chironomidae</taxon>
        <taxon>Chironominae</taxon>
        <taxon>Chironomus</taxon>
    </lineage>
</organism>
<evidence type="ECO:0000313" key="2">
    <source>
        <dbReference type="Proteomes" id="UP001153620"/>
    </source>
</evidence>
<accession>A0A9N9WQY6</accession>
<dbReference type="Proteomes" id="UP001153620">
    <property type="component" value="Chromosome 2"/>
</dbReference>
<reference evidence="1" key="1">
    <citation type="submission" date="2022-01" db="EMBL/GenBank/DDBJ databases">
        <authorList>
            <person name="King R."/>
        </authorList>
    </citation>
    <scope>NUCLEOTIDE SEQUENCE</scope>
</reference>
<name>A0A9N9WQY6_9DIPT</name>